<dbReference type="Proteomes" id="UP000694851">
    <property type="component" value="Unplaced"/>
</dbReference>
<dbReference type="KEGG" id="hai:109384858"/>
<organism evidence="2 3">
    <name type="scientific">Hipposideros armiger</name>
    <name type="common">Great Himalayan leaf-nosed bat</name>
    <dbReference type="NCBI Taxonomy" id="186990"/>
    <lineage>
        <taxon>Eukaryota</taxon>
        <taxon>Metazoa</taxon>
        <taxon>Chordata</taxon>
        <taxon>Craniata</taxon>
        <taxon>Vertebrata</taxon>
        <taxon>Euteleostomi</taxon>
        <taxon>Mammalia</taxon>
        <taxon>Eutheria</taxon>
        <taxon>Laurasiatheria</taxon>
        <taxon>Chiroptera</taxon>
        <taxon>Yinpterochiroptera</taxon>
        <taxon>Rhinolophoidea</taxon>
        <taxon>Hipposideridae</taxon>
        <taxon>Hipposideros</taxon>
    </lineage>
</organism>
<dbReference type="RefSeq" id="XP_019502051.1">
    <property type="nucleotide sequence ID" value="XM_019646506.1"/>
</dbReference>
<reference evidence="3" key="1">
    <citation type="submission" date="2025-08" db="UniProtKB">
        <authorList>
            <consortium name="RefSeq"/>
        </authorList>
    </citation>
    <scope>IDENTIFICATION</scope>
    <source>
        <tissue evidence="3">Muscle</tissue>
    </source>
</reference>
<accession>A0A8B7RLU2</accession>
<evidence type="ECO:0000313" key="2">
    <source>
        <dbReference type="Proteomes" id="UP000694851"/>
    </source>
</evidence>
<evidence type="ECO:0000256" key="1">
    <source>
        <dbReference type="SAM" id="MobiDB-lite"/>
    </source>
</evidence>
<feature type="region of interest" description="Disordered" evidence="1">
    <location>
        <begin position="106"/>
        <end position="136"/>
    </location>
</feature>
<proteinExistence type="predicted"/>
<evidence type="ECO:0000313" key="3">
    <source>
        <dbReference type="RefSeq" id="XP_019502051.1"/>
    </source>
</evidence>
<gene>
    <name evidence="3" type="primary">LOC109384858</name>
</gene>
<feature type="region of interest" description="Disordered" evidence="1">
    <location>
        <begin position="188"/>
        <end position="214"/>
    </location>
</feature>
<sequence length="214" mass="23785">MWGAATPPPGNSLRLEFQVDEARLYSPWLRADSGRQRQPAAPSHEHCGAPGVTNQRARGWGRGRAEPAPGALIGPARKIQLPEYWPERQVCKLRPAGACNPTLLGRPAPHSPLQATPRAARNPWHARTRAENQVELRTQGRPRPLDVCDRGLRLRVGRGTGRVCEAGLREDLGIRLWVLNLRLEAEHGLTPHPSEHPRELAEEKVTRESDQGRS</sequence>
<name>A0A8B7RLU2_HIPAR</name>
<keyword evidence="2" id="KW-1185">Reference proteome</keyword>
<dbReference type="GeneID" id="109384858"/>
<dbReference type="AlphaFoldDB" id="A0A8B7RLU2"/>
<protein>
    <submittedName>
        <fullName evidence="3">Uncharacterized protein LOC109384858</fullName>
    </submittedName>
</protein>
<feature type="region of interest" description="Disordered" evidence="1">
    <location>
        <begin position="33"/>
        <end position="73"/>
    </location>
</feature>